<organism evidence="2 3">
    <name type="scientific">Ectopseudomonas mendocina</name>
    <name type="common">Pseudomonas mendocina</name>
    <dbReference type="NCBI Taxonomy" id="300"/>
    <lineage>
        <taxon>Bacteria</taxon>
        <taxon>Pseudomonadati</taxon>
        <taxon>Pseudomonadota</taxon>
        <taxon>Gammaproteobacteria</taxon>
        <taxon>Pseudomonadales</taxon>
        <taxon>Pseudomonadaceae</taxon>
        <taxon>Ectopseudomonas</taxon>
    </lineage>
</organism>
<dbReference type="CDD" id="cd03809">
    <property type="entry name" value="GT4_MtfB-like"/>
    <property type="match status" value="1"/>
</dbReference>
<dbReference type="Proteomes" id="UP001476583">
    <property type="component" value="Chromosome"/>
</dbReference>
<dbReference type="Gene3D" id="3.40.50.2000">
    <property type="entry name" value="Glycogen Phosphorylase B"/>
    <property type="match status" value="1"/>
</dbReference>
<dbReference type="InterPro" id="IPR001296">
    <property type="entry name" value="Glyco_trans_1"/>
</dbReference>
<protein>
    <submittedName>
        <fullName evidence="2">Glycosyltransferase family 1 protein</fullName>
    </submittedName>
</protein>
<evidence type="ECO:0000313" key="3">
    <source>
        <dbReference type="Proteomes" id="UP001476583"/>
    </source>
</evidence>
<dbReference type="Pfam" id="PF00534">
    <property type="entry name" value="Glycos_transf_1"/>
    <property type="match status" value="1"/>
</dbReference>
<evidence type="ECO:0000313" key="2">
    <source>
        <dbReference type="EMBL" id="WXL26071.1"/>
    </source>
</evidence>
<feature type="domain" description="Glycosyl transferase family 1" evidence="1">
    <location>
        <begin position="146"/>
        <end position="293"/>
    </location>
</feature>
<name>A0ABZ2RGD1_ECTME</name>
<dbReference type="SUPFAM" id="SSF53756">
    <property type="entry name" value="UDP-Glycosyltransferase/glycogen phosphorylase"/>
    <property type="match status" value="1"/>
</dbReference>
<dbReference type="PANTHER" id="PTHR46401:SF9">
    <property type="entry name" value="MANNOSYLTRANSFERASE A"/>
    <property type="match status" value="1"/>
</dbReference>
<sequence length="336" mass="38453">MRLLALLGYDPIQQRAEPFTSMPGDQLILLDSSWHEQHFATIEDLKQQGVGVVAVIYDLIPVTHPEFFDQRLHSIYNTWFDWVIHQADGFVSISRSVHDELKAVLEQRLGQSQAEQRWHGYFHLGSELDLRTEESPKNPELVDVFSKTSKIYLAVSTIEPRKNHSYMIDAFEYAWDAGSQATLCIIGRIGWKCADLINRIHNHPEYGQRLFMFNEIDDNGLEYAYSNAHCLVFSSHAEGFGLPLVEAMQRGLPAMGSDLPVFREIGGECMAYFDLQDPKSLAHLIQRFEQDGHFPAKAPLDQWRWINWQESTNQLISAVSNAEAQILREPDGAHRT</sequence>
<gene>
    <name evidence="2" type="ORF">WG219_00845</name>
</gene>
<accession>A0ABZ2RGD1</accession>
<dbReference type="PANTHER" id="PTHR46401">
    <property type="entry name" value="GLYCOSYLTRANSFERASE WBBK-RELATED"/>
    <property type="match status" value="1"/>
</dbReference>
<dbReference type="EMBL" id="CP148074">
    <property type="protein sequence ID" value="WXL26071.1"/>
    <property type="molecule type" value="Genomic_DNA"/>
</dbReference>
<proteinExistence type="predicted"/>
<keyword evidence="3" id="KW-1185">Reference proteome</keyword>
<evidence type="ECO:0000259" key="1">
    <source>
        <dbReference type="Pfam" id="PF00534"/>
    </source>
</evidence>
<reference evidence="2 3" key="1">
    <citation type="submission" date="2024-03" db="EMBL/GenBank/DDBJ databases">
        <title>Complete genome of BD2.</title>
        <authorList>
            <person name="Cao G."/>
        </authorList>
    </citation>
    <scope>NUCLEOTIDE SEQUENCE [LARGE SCALE GENOMIC DNA]</scope>
    <source>
        <strain evidence="2 3">BD2</strain>
    </source>
</reference>